<evidence type="ECO:0000313" key="2">
    <source>
        <dbReference type="Proteomes" id="UP000005561"/>
    </source>
</evidence>
<dbReference type="EMBL" id="ACCL02000028">
    <property type="protein sequence ID" value="EET58604.1"/>
    <property type="molecule type" value="Genomic_DNA"/>
</dbReference>
<gene>
    <name evidence="1" type="ORF">BRYFOR_09440</name>
</gene>
<reference evidence="1" key="1">
    <citation type="submission" date="2009-07" db="EMBL/GenBank/DDBJ databases">
        <authorList>
            <person name="Weinstock G."/>
            <person name="Sodergren E."/>
            <person name="Clifton S."/>
            <person name="Fulton L."/>
            <person name="Fulton B."/>
            <person name="Courtney L."/>
            <person name="Fronick C."/>
            <person name="Harrison M."/>
            <person name="Strong C."/>
            <person name="Farmer C."/>
            <person name="Delahaunty K."/>
            <person name="Markovic C."/>
            <person name="Hall O."/>
            <person name="Minx P."/>
            <person name="Tomlinson C."/>
            <person name="Mitreva M."/>
            <person name="Nelson J."/>
            <person name="Hou S."/>
            <person name="Wollam A."/>
            <person name="Pepin K.H."/>
            <person name="Johnson M."/>
            <person name="Bhonagiri V."/>
            <person name="Nash W.E."/>
            <person name="Warren W."/>
            <person name="Chinwalla A."/>
            <person name="Mardis E.R."/>
            <person name="Wilson R.K."/>
        </authorList>
    </citation>
    <scope>NUCLEOTIDE SEQUENCE [LARGE SCALE GENOMIC DNA]</scope>
    <source>
        <strain evidence="1">DSM 14469</strain>
    </source>
</reference>
<accession>C6LL93</accession>
<name>C6LL93_9FIRM</name>
<dbReference type="AlphaFoldDB" id="C6LL93"/>
<dbReference type="Proteomes" id="UP000005561">
    <property type="component" value="Unassembled WGS sequence"/>
</dbReference>
<protein>
    <submittedName>
        <fullName evidence="1">Uncharacterized protein</fullName>
    </submittedName>
</protein>
<proteinExistence type="predicted"/>
<evidence type="ECO:0000313" key="1">
    <source>
        <dbReference type="EMBL" id="EET58604.1"/>
    </source>
</evidence>
<comment type="caution">
    <text evidence="1">The sequence shown here is derived from an EMBL/GenBank/DDBJ whole genome shotgun (WGS) entry which is preliminary data.</text>
</comment>
<keyword evidence="2" id="KW-1185">Reference proteome</keyword>
<sequence>MADFCNQCTKWISEGRNGSNICAVKGNIFDANAIKMTYNVSSKSGKCAI</sequence>
<organism evidence="1 2">
    <name type="scientific">Marvinbryantia formatexigens DSM 14469</name>
    <dbReference type="NCBI Taxonomy" id="478749"/>
    <lineage>
        <taxon>Bacteria</taxon>
        <taxon>Bacillati</taxon>
        <taxon>Bacillota</taxon>
        <taxon>Clostridia</taxon>
        <taxon>Lachnospirales</taxon>
        <taxon>Lachnospiraceae</taxon>
        <taxon>Marvinbryantia</taxon>
    </lineage>
</organism>